<accession>A0A6M1RU51</accession>
<feature type="DNA-binding region" description="H-T-H motif" evidence="5">
    <location>
        <begin position="37"/>
        <end position="56"/>
    </location>
</feature>
<dbReference type="SUPFAM" id="SSF48498">
    <property type="entry name" value="Tetracyclin repressor-like, C-terminal domain"/>
    <property type="match status" value="1"/>
</dbReference>
<dbReference type="PRINTS" id="PR00455">
    <property type="entry name" value="HTHTETR"/>
</dbReference>
<dbReference type="InterPro" id="IPR050109">
    <property type="entry name" value="HTH-type_TetR-like_transc_reg"/>
</dbReference>
<dbReference type="EMBL" id="JAAKYA010000039">
    <property type="protein sequence ID" value="NGO38921.1"/>
    <property type="molecule type" value="Genomic_DNA"/>
</dbReference>
<dbReference type="InterPro" id="IPR009057">
    <property type="entry name" value="Homeodomain-like_sf"/>
</dbReference>
<dbReference type="Proteomes" id="UP000477311">
    <property type="component" value="Unassembled WGS sequence"/>
</dbReference>
<evidence type="ECO:0000256" key="3">
    <source>
        <dbReference type="ARBA" id="ARBA00023125"/>
    </source>
</evidence>
<evidence type="ECO:0000256" key="2">
    <source>
        <dbReference type="ARBA" id="ARBA00023015"/>
    </source>
</evidence>
<gene>
    <name evidence="7" type="ORF">G4L39_05860</name>
</gene>
<dbReference type="PROSITE" id="PS50977">
    <property type="entry name" value="HTH_TETR_2"/>
    <property type="match status" value="1"/>
</dbReference>
<dbReference type="Gene3D" id="1.10.357.10">
    <property type="entry name" value="Tetracycline Repressor, domain 2"/>
    <property type="match status" value="1"/>
</dbReference>
<evidence type="ECO:0000259" key="6">
    <source>
        <dbReference type="PROSITE" id="PS50977"/>
    </source>
</evidence>
<keyword evidence="3 5" id="KW-0238">DNA-binding</keyword>
<evidence type="ECO:0000313" key="7">
    <source>
        <dbReference type="EMBL" id="NGO38921.1"/>
    </source>
</evidence>
<keyword evidence="8" id="KW-1185">Reference proteome</keyword>
<dbReference type="InterPro" id="IPR039538">
    <property type="entry name" value="BetI_C"/>
</dbReference>
<proteinExistence type="predicted"/>
<feature type="domain" description="HTH tetR-type" evidence="6">
    <location>
        <begin position="14"/>
        <end position="74"/>
    </location>
</feature>
<keyword evidence="2" id="KW-0805">Transcription regulation</keyword>
<dbReference type="RefSeq" id="WP_165106653.1">
    <property type="nucleotide sequence ID" value="NZ_JAAKYA010000039.1"/>
</dbReference>
<sequence>MKARIPSPRPQADRRMPARLASSAYTLFSQHGFDGVNLDQIAAHAGVTKGSLYWHFNSKRELIHAACAYYYRMYQRRINESLAGIRDPAQRLEQTLRVAVRTCLMDQANRVFTMEIFTASVHDPDLRRGWRQFYDSVREFYIGLVRAAAAAGAIQVADVEQSVNVMLAAMEGIKLRALFEPEICSPSEEQRILEGLKEILGFPAASKESKPRNLSTG</sequence>
<evidence type="ECO:0000256" key="5">
    <source>
        <dbReference type="PROSITE-ProRule" id="PRU00335"/>
    </source>
</evidence>
<dbReference type="Pfam" id="PF13977">
    <property type="entry name" value="TetR_C_6"/>
    <property type="match status" value="1"/>
</dbReference>
<protein>
    <submittedName>
        <fullName evidence="7">TetR/AcrR family transcriptional regulator</fullName>
    </submittedName>
</protein>
<keyword evidence="1" id="KW-0678">Repressor</keyword>
<evidence type="ECO:0000256" key="4">
    <source>
        <dbReference type="ARBA" id="ARBA00023163"/>
    </source>
</evidence>
<evidence type="ECO:0000256" key="1">
    <source>
        <dbReference type="ARBA" id="ARBA00022491"/>
    </source>
</evidence>
<dbReference type="GO" id="GO:0000976">
    <property type="term" value="F:transcription cis-regulatory region binding"/>
    <property type="evidence" value="ECO:0007669"/>
    <property type="project" value="TreeGrafter"/>
</dbReference>
<dbReference type="SUPFAM" id="SSF46689">
    <property type="entry name" value="Homeodomain-like"/>
    <property type="match status" value="1"/>
</dbReference>
<dbReference type="PANTHER" id="PTHR30055:SF234">
    <property type="entry name" value="HTH-TYPE TRANSCRIPTIONAL REGULATOR BETI"/>
    <property type="match status" value="1"/>
</dbReference>
<dbReference type="InterPro" id="IPR036271">
    <property type="entry name" value="Tet_transcr_reg_TetR-rel_C_sf"/>
</dbReference>
<dbReference type="Pfam" id="PF00440">
    <property type="entry name" value="TetR_N"/>
    <property type="match status" value="1"/>
</dbReference>
<dbReference type="InterPro" id="IPR001647">
    <property type="entry name" value="HTH_TetR"/>
</dbReference>
<reference evidence="7 8" key="1">
    <citation type="submission" date="2020-02" db="EMBL/GenBank/DDBJ databases">
        <title>Draft genome sequence of Limisphaera ngatamarikiensis NGM72.4T, a thermophilic Verrucomicrobia grouped in subdivision 3.</title>
        <authorList>
            <person name="Carere C.R."/>
            <person name="Steen J."/>
            <person name="Hugenholtz P."/>
            <person name="Stott M.B."/>
        </authorList>
    </citation>
    <scope>NUCLEOTIDE SEQUENCE [LARGE SCALE GENOMIC DNA]</scope>
    <source>
        <strain evidence="7 8">NGM72.4</strain>
    </source>
</reference>
<name>A0A6M1RU51_9BACT</name>
<dbReference type="PANTHER" id="PTHR30055">
    <property type="entry name" value="HTH-TYPE TRANSCRIPTIONAL REGULATOR RUTR"/>
    <property type="match status" value="1"/>
</dbReference>
<dbReference type="AlphaFoldDB" id="A0A6M1RU51"/>
<comment type="caution">
    <text evidence="7">The sequence shown here is derived from an EMBL/GenBank/DDBJ whole genome shotgun (WGS) entry which is preliminary data.</text>
</comment>
<dbReference type="GO" id="GO:0003700">
    <property type="term" value="F:DNA-binding transcription factor activity"/>
    <property type="evidence" value="ECO:0007669"/>
    <property type="project" value="TreeGrafter"/>
</dbReference>
<organism evidence="7 8">
    <name type="scientific">Limisphaera ngatamarikiensis</name>
    <dbReference type="NCBI Taxonomy" id="1324935"/>
    <lineage>
        <taxon>Bacteria</taxon>
        <taxon>Pseudomonadati</taxon>
        <taxon>Verrucomicrobiota</taxon>
        <taxon>Verrucomicrobiia</taxon>
        <taxon>Limisphaerales</taxon>
        <taxon>Limisphaeraceae</taxon>
        <taxon>Limisphaera</taxon>
    </lineage>
</organism>
<evidence type="ECO:0000313" key="8">
    <source>
        <dbReference type="Proteomes" id="UP000477311"/>
    </source>
</evidence>
<keyword evidence="4" id="KW-0804">Transcription</keyword>